<dbReference type="SUPFAM" id="SSF56601">
    <property type="entry name" value="beta-lactamase/transpeptidase-like"/>
    <property type="match status" value="1"/>
</dbReference>
<dbReference type="EMBL" id="LZSO01000016">
    <property type="protein sequence ID" value="OBB31143.1"/>
    <property type="molecule type" value="Genomic_DNA"/>
</dbReference>
<sequence length="284" mass="29528">MTSMRSGRLWALIAVFATLALVAGVIVGTHLTRRSNPGSSAPTASLAAEFAQLETALHATAGIALSSVGPGQEPMSLGDWQSGPAWSTIKVPLIIAALRAQVPPQITEAMTAAITQSDNAAAETIWESLGTPAEAADKVEAVLRQTGDPTIVQSQRVRPEFSASGQTDWPLADQARFTSVAVCDKANAPVFDLMGRVEPDQRWGLGTIGGSRFKGGWGPSPTGGYLVRQIGVLTTPTGTVAVALAALPHSGQFEDGTAALTTMANWLKQRLGALPAGDCPAHQR</sequence>
<name>A0A1A0RAK1_MYCPR</name>
<dbReference type="Gene3D" id="3.40.710.10">
    <property type="entry name" value="DD-peptidase/beta-lactamase superfamily"/>
    <property type="match status" value="1"/>
</dbReference>
<organism evidence="1 2">
    <name type="scientific">Mycolicibacterium peregrinum</name>
    <name type="common">Mycobacterium peregrinum</name>
    <dbReference type="NCBI Taxonomy" id="43304"/>
    <lineage>
        <taxon>Bacteria</taxon>
        <taxon>Bacillati</taxon>
        <taxon>Actinomycetota</taxon>
        <taxon>Actinomycetes</taxon>
        <taxon>Mycobacteriales</taxon>
        <taxon>Mycobacteriaceae</taxon>
        <taxon>Mycolicibacterium</taxon>
    </lineage>
</organism>
<protein>
    <recommendedName>
        <fullName evidence="3">Serine hydrolase</fullName>
    </recommendedName>
</protein>
<dbReference type="STRING" id="43304.GCA_001403655_04926"/>
<dbReference type="InterPro" id="IPR012338">
    <property type="entry name" value="Beta-lactam/transpept-like"/>
</dbReference>
<gene>
    <name evidence="1" type="ORF">A5792_17385</name>
</gene>
<dbReference type="AlphaFoldDB" id="A0A1A0RAK1"/>
<evidence type="ECO:0008006" key="3">
    <source>
        <dbReference type="Google" id="ProtNLM"/>
    </source>
</evidence>
<dbReference type="Proteomes" id="UP000093902">
    <property type="component" value="Unassembled WGS sequence"/>
</dbReference>
<evidence type="ECO:0000313" key="2">
    <source>
        <dbReference type="Proteomes" id="UP000093902"/>
    </source>
</evidence>
<comment type="caution">
    <text evidence="1">The sequence shown here is derived from an EMBL/GenBank/DDBJ whole genome shotgun (WGS) entry which is preliminary data.</text>
</comment>
<accession>A0A1A0RAK1</accession>
<reference evidence="2" key="1">
    <citation type="submission" date="2016-06" db="EMBL/GenBank/DDBJ databases">
        <authorList>
            <person name="Sutton G."/>
            <person name="Brinkac L."/>
            <person name="Sanka R."/>
            <person name="Adams M."/>
            <person name="Lau E."/>
            <person name="Mehaffy C."/>
            <person name="Tameris M."/>
            <person name="Hatherill M."/>
            <person name="Hanekom W."/>
            <person name="Mahomed H."/>
            <person name="Mcshane H."/>
        </authorList>
    </citation>
    <scope>NUCLEOTIDE SEQUENCE [LARGE SCALE GENOMIC DNA]</scope>
    <source>
        <strain evidence="2">852002-51209_SCH5440388</strain>
    </source>
</reference>
<evidence type="ECO:0000313" key="1">
    <source>
        <dbReference type="EMBL" id="OBB31143.1"/>
    </source>
</evidence>
<proteinExistence type="predicted"/>